<keyword evidence="1 6" id="KW-0479">Metal-binding</keyword>
<dbReference type="AlphaFoldDB" id="A0A087PSK1"/>
<evidence type="ECO:0000313" key="15">
    <source>
        <dbReference type="Proteomes" id="UP000075538"/>
    </source>
</evidence>
<dbReference type="SMART" id="SM00382">
    <property type="entry name" value="AAA"/>
    <property type="match status" value="1"/>
</dbReference>
<feature type="binding site" evidence="6 7">
    <location>
        <position position="14"/>
    </location>
    <ligand>
        <name>Zn(2+)</name>
        <dbReference type="ChEBI" id="CHEBI:29105"/>
    </ligand>
</feature>
<feature type="binding site" evidence="6 7">
    <location>
        <position position="36"/>
    </location>
    <ligand>
        <name>Zn(2+)</name>
        <dbReference type="ChEBI" id="CHEBI:29105"/>
    </ligand>
</feature>
<dbReference type="CDD" id="cd19497">
    <property type="entry name" value="RecA-like_ClpX"/>
    <property type="match status" value="1"/>
</dbReference>
<dbReference type="GO" id="GO:0140662">
    <property type="term" value="F:ATP-dependent protein folding chaperone"/>
    <property type="evidence" value="ECO:0007669"/>
    <property type="project" value="InterPro"/>
</dbReference>
<dbReference type="EMBL" id="LHZX01000318">
    <property type="protein sequence ID" value="KXV67591.1"/>
    <property type="molecule type" value="Genomic_DNA"/>
</dbReference>
<evidence type="ECO:0000256" key="2">
    <source>
        <dbReference type="ARBA" id="ARBA00022741"/>
    </source>
</evidence>
<dbReference type="InterPro" id="IPR019489">
    <property type="entry name" value="Clp_ATPase_C"/>
</dbReference>
<dbReference type="FunFam" id="1.10.8.60:FF:000002">
    <property type="entry name" value="ATP-dependent Clp protease ATP-binding subunit ClpX"/>
    <property type="match status" value="1"/>
</dbReference>
<dbReference type="GO" id="GO:0005524">
    <property type="term" value="F:ATP binding"/>
    <property type="evidence" value="ECO:0007669"/>
    <property type="project" value="UniProtKB-UniRule"/>
</dbReference>
<dbReference type="SMART" id="SM00994">
    <property type="entry name" value="zf-C4_ClpX"/>
    <property type="match status" value="1"/>
</dbReference>
<dbReference type="SUPFAM" id="SSF57716">
    <property type="entry name" value="Glucocorticoid receptor-like (DNA-binding domain)"/>
    <property type="match status" value="1"/>
</dbReference>
<dbReference type="Proteomes" id="UP000075377">
    <property type="component" value="Unassembled WGS sequence"/>
</dbReference>
<evidence type="ECO:0000313" key="11">
    <source>
        <dbReference type="EMBL" id="KXV79038.1"/>
    </source>
</evidence>
<comment type="similarity">
    <text evidence="6 7">Belongs to the ClpX chaperone family.</text>
</comment>
<dbReference type="InterPro" id="IPR010603">
    <property type="entry name" value="Znf_CppX_C4"/>
</dbReference>
<dbReference type="InterPro" id="IPR004487">
    <property type="entry name" value="Clp_protease_ATP-bd_su_ClpX"/>
</dbReference>
<dbReference type="Proteomes" id="UP000075538">
    <property type="component" value="Unassembled WGS sequence"/>
</dbReference>
<feature type="domain" description="ClpX-type ZB" evidence="8">
    <location>
        <begin position="2"/>
        <end position="55"/>
    </location>
</feature>
<evidence type="ECO:0000256" key="3">
    <source>
        <dbReference type="ARBA" id="ARBA00022833"/>
    </source>
</evidence>
<sequence length="422" mass="46243">MNAKSGDSKNTLYCSFCGKSQHEVRKLIAGPTVFICDECVELCMDIIREEHKTTLVKSREGVPTPKEICKVLDDYVIGQFEAKKVLSVAVHNHYKRLTQATKGNNDVELAKSNILLVGPTGSGKTLLAQTLARILDVPFTMADATTLTEAGYVGEDVENIILKLLQASDYNVERAQRGIVYIDEIDKISRKSDNPSITRDVSGEGVQQALLKLMEGTVASVPPQGGRKHPQQEFLQVDTTNMLFICGGAFAGLDKIITARGKGTGIGFGADVRSPDERKTGEILHDVEPEDLMKFGLIPEFIGRLPVLATLGDLDEAALIRILTEPKNALVKQYQRLFQMEDVQLSFTDDALKAIADRAITRKTGARGLRSIMESILMSTMFDLPGLDNVEEVVVNRDVAEEKTSPVYVYGKGKKVPAEQSA</sequence>
<dbReference type="Gene3D" id="6.20.220.10">
    <property type="entry name" value="ClpX chaperone, C4-type zinc finger domain"/>
    <property type="match status" value="1"/>
</dbReference>
<dbReference type="GO" id="GO:0008270">
    <property type="term" value="F:zinc ion binding"/>
    <property type="evidence" value="ECO:0007669"/>
    <property type="project" value="UniProtKB-UniRule"/>
</dbReference>
<dbReference type="GO" id="GO:0051301">
    <property type="term" value="P:cell division"/>
    <property type="evidence" value="ECO:0007669"/>
    <property type="project" value="TreeGrafter"/>
</dbReference>
<dbReference type="InterPro" id="IPR046425">
    <property type="entry name" value="ClpX_bact"/>
</dbReference>
<dbReference type="Proteomes" id="UP000075526">
    <property type="component" value="Unassembled WGS sequence"/>
</dbReference>
<evidence type="ECO:0000313" key="9">
    <source>
        <dbReference type="EMBL" id="KXV16270.1"/>
    </source>
</evidence>
<comment type="caution">
    <text evidence="10">The sequence shown here is derived from an EMBL/GenBank/DDBJ whole genome shotgun (WGS) entry which is preliminary data.</text>
</comment>
<dbReference type="InterPro" id="IPR050052">
    <property type="entry name" value="ATP-dep_Clp_protease_ClpX"/>
</dbReference>
<keyword evidence="3 6" id="KW-0862">Zinc</keyword>
<feature type="binding site" evidence="6">
    <location>
        <begin position="119"/>
        <end position="126"/>
    </location>
    <ligand>
        <name>ATP</name>
        <dbReference type="ChEBI" id="CHEBI:30616"/>
    </ligand>
</feature>
<gene>
    <name evidence="6" type="primary">clpX</name>
    <name evidence="9" type="ORF">AD933_06885</name>
    <name evidence="10" type="ORF">AD951_15240</name>
    <name evidence="11" type="ORF">AD953_03740</name>
    <name evidence="12" type="ORF">Amal_01163</name>
</gene>
<keyword evidence="10" id="KW-0645">Protease</keyword>
<dbReference type="PROSITE" id="PS51902">
    <property type="entry name" value="CLPX_ZB"/>
    <property type="match status" value="1"/>
</dbReference>
<protein>
    <recommendedName>
        <fullName evidence="6">ATP-dependent Clp protease ATP-binding subunit ClpX</fullName>
    </recommendedName>
</protein>
<feature type="binding site" evidence="6 7">
    <location>
        <position position="39"/>
    </location>
    <ligand>
        <name>Zn(2+)</name>
        <dbReference type="ChEBI" id="CHEBI:29105"/>
    </ligand>
</feature>
<comment type="subunit">
    <text evidence="6">Component of the ClpX-ClpP complex. Forms a hexameric ring that, in the presence of ATP, binds to fourteen ClpP subunits assembled into a disk-like structure with a central cavity, resembling the structure of eukaryotic proteasomes.</text>
</comment>
<dbReference type="PANTHER" id="PTHR48102:SF7">
    <property type="entry name" value="ATP-DEPENDENT CLP PROTEASE ATP-BINDING SUBUNIT CLPX-LIKE, MITOCHONDRIAL"/>
    <property type="match status" value="1"/>
</dbReference>
<evidence type="ECO:0000256" key="5">
    <source>
        <dbReference type="ARBA" id="ARBA00023186"/>
    </source>
</evidence>
<dbReference type="Proteomes" id="UP000077349">
    <property type="component" value="Unassembled WGS sequence"/>
</dbReference>
<accession>A0A087PSK1</accession>
<dbReference type="EMBL" id="LVHD01000011">
    <property type="protein sequence ID" value="OAG77789.1"/>
    <property type="molecule type" value="Genomic_DNA"/>
</dbReference>
<dbReference type="Pfam" id="PF10431">
    <property type="entry name" value="ClpB_D2-small"/>
    <property type="match status" value="1"/>
</dbReference>
<dbReference type="STRING" id="178901.AmDm5_1210"/>
<dbReference type="Gene3D" id="3.40.50.300">
    <property type="entry name" value="P-loop containing nucleotide triphosphate hydrolases"/>
    <property type="match status" value="1"/>
</dbReference>
<dbReference type="EMBL" id="LHZZ01000400">
    <property type="protein sequence ID" value="KXV79038.1"/>
    <property type="molecule type" value="Genomic_DNA"/>
</dbReference>
<dbReference type="NCBIfam" id="NF003745">
    <property type="entry name" value="PRK05342.1"/>
    <property type="match status" value="1"/>
</dbReference>
<evidence type="ECO:0000256" key="1">
    <source>
        <dbReference type="ARBA" id="ARBA00022723"/>
    </source>
</evidence>
<dbReference type="HAMAP" id="MF_00175">
    <property type="entry name" value="ClpX"/>
    <property type="match status" value="1"/>
</dbReference>
<reference evidence="13 14" key="1">
    <citation type="submission" date="2015-06" db="EMBL/GenBank/DDBJ databases">
        <title>Improved classification and identification of acetic acid bacteria using matrix-assisted laser desorption/ionization time-of-flight mass spectrometry; Gluconobacter nephelii and Gluconobacter uchimurae are later heterotypic synonyms of Gluconobacter japonicus and Gluconobacter oxydans, respectively.</title>
        <authorList>
            <person name="Li L."/>
            <person name="Cleenwerck I."/>
            <person name="De Vuyst L."/>
            <person name="Vandamme P."/>
        </authorList>
    </citation>
    <scope>NUCLEOTIDE SEQUENCE [LARGE SCALE GENOMIC DNA]</scope>
    <source>
        <strain evidence="9 14">LMG 1552</strain>
        <strain evidence="11 15">LMG 1604</strain>
        <strain evidence="10 13">LMG 1699</strain>
    </source>
</reference>
<dbReference type="NCBIfam" id="TIGR00382">
    <property type="entry name" value="clpX"/>
    <property type="match status" value="1"/>
</dbReference>
<dbReference type="GO" id="GO:0009376">
    <property type="term" value="C:HslUV protease complex"/>
    <property type="evidence" value="ECO:0007669"/>
    <property type="project" value="TreeGrafter"/>
</dbReference>
<evidence type="ECO:0000259" key="8">
    <source>
        <dbReference type="PROSITE" id="PS51902"/>
    </source>
</evidence>
<dbReference type="GO" id="GO:0008233">
    <property type="term" value="F:peptidase activity"/>
    <property type="evidence" value="ECO:0007669"/>
    <property type="project" value="UniProtKB-KW"/>
</dbReference>
<evidence type="ECO:0000256" key="4">
    <source>
        <dbReference type="ARBA" id="ARBA00022840"/>
    </source>
</evidence>
<dbReference type="GO" id="GO:0051082">
    <property type="term" value="F:unfolded protein binding"/>
    <property type="evidence" value="ECO:0007669"/>
    <property type="project" value="UniProtKB-UniRule"/>
</dbReference>
<keyword evidence="5 6" id="KW-0143">Chaperone</keyword>
<dbReference type="GO" id="GO:0051603">
    <property type="term" value="P:proteolysis involved in protein catabolic process"/>
    <property type="evidence" value="ECO:0007669"/>
    <property type="project" value="TreeGrafter"/>
</dbReference>
<evidence type="ECO:0000313" key="13">
    <source>
        <dbReference type="Proteomes" id="UP000075377"/>
    </source>
</evidence>
<dbReference type="InterPro" id="IPR027417">
    <property type="entry name" value="P-loop_NTPase"/>
</dbReference>
<dbReference type="RefSeq" id="WP_043550654.1">
    <property type="nucleotide sequence ID" value="NZ_JBDNJR010000010.1"/>
</dbReference>
<dbReference type="FunFam" id="3.40.50.300:FF:000005">
    <property type="entry name" value="ATP-dependent Clp protease ATP-binding subunit ClpX"/>
    <property type="match status" value="1"/>
</dbReference>
<dbReference type="OrthoDB" id="9804062at2"/>
<evidence type="ECO:0000313" key="16">
    <source>
        <dbReference type="Proteomes" id="UP000077349"/>
    </source>
</evidence>
<dbReference type="Pfam" id="PF07724">
    <property type="entry name" value="AAA_2"/>
    <property type="match status" value="1"/>
</dbReference>
<evidence type="ECO:0000256" key="6">
    <source>
        <dbReference type="HAMAP-Rule" id="MF_00175"/>
    </source>
</evidence>
<dbReference type="PATRIC" id="fig|178901.10.peg.1181"/>
<dbReference type="eggNOG" id="COG1219">
    <property type="taxonomic scope" value="Bacteria"/>
</dbReference>
<dbReference type="GO" id="GO:0046983">
    <property type="term" value="F:protein dimerization activity"/>
    <property type="evidence" value="ECO:0007669"/>
    <property type="project" value="UniProtKB-UniRule"/>
</dbReference>
<dbReference type="InterPro" id="IPR059188">
    <property type="entry name" value="Znf_CLPX-like"/>
</dbReference>
<organism evidence="10 13">
    <name type="scientific">Acetobacter malorum</name>
    <dbReference type="NCBI Taxonomy" id="178901"/>
    <lineage>
        <taxon>Bacteria</taxon>
        <taxon>Pseudomonadati</taxon>
        <taxon>Pseudomonadota</taxon>
        <taxon>Alphaproteobacteria</taxon>
        <taxon>Acetobacterales</taxon>
        <taxon>Acetobacteraceae</taxon>
        <taxon>Acetobacter</taxon>
    </lineage>
</organism>
<keyword evidence="10" id="KW-0378">Hydrolase</keyword>
<evidence type="ECO:0000313" key="14">
    <source>
        <dbReference type="Proteomes" id="UP000075526"/>
    </source>
</evidence>
<dbReference type="InterPro" id="IPR003593">
    <property type="entry name" value="AAA+_ATPase"/>
</dbReference>
<dbReference type="PANTHER" id="PTHR48102">
    <property type="entry name" value="ATP-DEPENDENT CLP PROTEASE ATP-BINDING SUBUNIT CLPX-LIKE, MITOCHONDRIAL-RELATED"/>
    <property type="match status" value="1"/>
</dbReference>
<dbReference type="GeneID" id="29558140"/>
<keyword evidence="2 6" id="KW-0547">Nucleotide-binding</keyword>
<dbReference type="GO" id="GO:0016887">
    <property type="term" value="F:ATP hydrolysis activity"/>
    <property type="evidence" value="ECO:0007669"/>
    <property type="project" value="InterPro"/>
</dbReference>
<dbReference type="SMART" id="SM01086">
    <property type="entry name" value="ClpB_D2-small"/>
    <property type="match status" value="1"/>
</dbReference>
<keyword evidence="4 6" id="KW-0067">ATP-binding</keyword>
<evidence type="ECO:0000313" key="12">
    <source>
        <dbReference type="EMBL" id="OAG77789.1"/>
    </source>
</evidence>
<dbReference type="InterPro" id="IPR003959">
    <property type="entry name" value="ATPase_AAA_core"/>
</dbReference>
<evidence type="ECO:0000256" key="7">
    <source>
        <dbReference type="PROSITE-ProRule" id="PRU01250"/>
    </source>
</evidence>
<dbReference type="Pfam" id="PF06689">
    <property type="entry name" value="zf-C4_ClpX"/>
    <property type="match status" value="1"/>
</dbReference>
<dbReference type="SUPFAM" id="SSF52540">
    <property type="entry name" value="P-loop containing nucleoside triphosphate hydrolases"/>
    <property type="match status" value="1"/>
</dbReference>
<dbReference type="EMBL" id="LHZF01000159">
    <property type="protein sequence ID" value="KXV16270.1"/>
    <property type="molecule type" value="Genomic_DNA"/>
</dbReference>
<dbReference type="InterPro" id="IPR038366">
    <property type="entry name" value="Znf_CppX_C4_sf"/>
</dbReference>
<feature type="binding site" evidence="6 7">
    <location>
        <position position="17"/>
    </location>
    <ligand>
        <name>Zn(2+)</name>
        <dbReference type="ChEBI" id="CHEBI:29105"/>
    </ligand>
</feature>
<dbReference type="Gene3D" id="1.10.8.60">
    <property type="match status" value="1"/>
</dbReference>
<comment type="function">
    <text evidence="6">ATP-dependent specificity component of the Clp protease. It directs the protease to specific substrates. Can perform chaperone functions in the absence of ClpP.</text>
</comment>
<reference evidence="12 16" key="2">
    <citation type="submission" date="2016-03" db="EMBL/GenBank/DDBJ databases">
        <title>Draft genome sequence of Acetobacter malorum CECT 7742, a strain isolated from strawberry vinegar.</title>
        <authorList>
            <person name="Sainz F."/>
            <person name="Mas A."/>
            <person name="Torija M.J."/>
        </authorList>
    </citation>
    <scope>NUCLEOTIDE SEQUENCE [LARGE SCALE GENOMIC DNA]</scope>
    <source>
        <strain evidence="12 16">CECT 7742</strain>
    </source>
</reference>
<name>A0A087PSK1_9PROT</name>
<proteinExistence type="inferred from homology"/>
<evidence type="ECO:0000313" key="10">
    <source>
        <dbReference type="EMBL" id="KXV67591.1"/>
    </source>
</evidence>